<feature type="transmembrane region" description="Helical" evidence="3">
    <location>
        <begin position="166"/>
        <end position="189"/>
    </location>
</feature>
<dbReference type="Gene3D" id="1.10.287.130">
    <property type="match status" value="1"/>
</dbReference>
<reference evidence="5 6" key="1">
    <citation type="submission" date="2020-08" db="EMBL/GenBank/DDBJ databases">
        <title>Description of novel Flavobacterium F-380 isolate.</title>
        <authorList>
            <person name="Saticioglu I.B."/>
            <person name="Duman M."/>
            <person name="Altun S."/>
        </authorList>
    </citation>
    <scope>NUCLEOTIDE SEQUENCE [LARGE SCALE GENOMIC DNA]</scope>
    <source>
        <strain evidence="5 6">F-380</strain>
    </source>
</reference>
<dbReference type="CDD" id="cd00082">
    <property type="entry name" value="HisKA"/>
    <property type="match status" value="1"/>
</dbReference>
<feature type="transmembrane region" description="Helical" evidence="3">
    <location>
        <begin position="32"/>
        <end position="54"/>
    </location>
</feature>
<feature type="domain" description="MASE11" evidence="4">
    <location>
        <begin position="27"/>
        <end position="188"/>
    </location>
</feature>
<keyword evidence="3" id="KW-1133">Transmembrane helix</keyword>
<protein>
    <recommendedName>
        <fullName evidence="2">histidine kinase</fullName>
        <ecNumber evidence="2">2.7.13.3</ecNumber>
    </recommendedName>
</protein>
<proteinExistence type="predicted"/>
<keyword evidence="3" id="KW-0472">Membrane</keyword>
<name>A0ABR7JB78_9FLAO</name>
<dbReference type="InterPro" id="IPR048437">
    <property type="entry name" value="MASE11"/>
</dbReference>
<dbReference type="InterPro" id="IPR036097">
    <property type="entry name" value="HisK_dim/P_sf"/>
</dbReference>
<accession>A0ABR7JB78</accession>
<feature type="transmembrane region" description="Helical" evidence="3">
    <location>
        <begin position="60"/>
        <end position="78"/>
    </location>
</feature>
<dbReference type="EC" id="2.7.13.3" evidence="2"/>
<keyword evidence="6" id="KW-1185">Reference proteome</keyword>
<sequence length="286" mass="33096">MVVLQKYTSRIKTNTTASFNSYKDLSYWRDDMFTNTMLFILPLSLIALIPSLIWAIQSSYYAVAFVDLLSITMIMIISFKKGIDIKHRKILFITTVYVLSFVLIYYIGLNSTLYLLATSVVAILIYSFKNQYLPAIINTVLSCAYVLLYYFELVQFHNNDFTVTELLAVFGNLIFLSFLVCFLIPQLFIGLDDSIKQRILHIEKIEEQNRTLREITWMQSHTVRTPLSRLMALTGLLKDRDITDAEKDFLIENILTSSHELDAIIKDIVLKSEFSNQQEEKSSKNL</sequence>
<feature type="transmembrane region" description="Helical" evidence="3">
    <location>
        <begin position="90"/>
        <end position="107"/>
    </location>
</feature>
<organism evidence="5 6">
    <name type="scientific">Flavobacterium kayseriense</name>
    <dbReference type="NCBI Taxonomy" id="2764714"/>
    <lineage>
        <taxon>Bacteria</taxon>
        <taxon>Pseudomonadati</taxon>
        <taxon>Bacteroidota</taxon>
        <taxon>Flavobacteriia</taxon>
        <taxon>Flavobacteriales</taxon>
        <taxon>Flavobacteriaceae</taxon>
        <taxon>Flavobacterium</taxon>
    </lineage>
</organism>
<dbReference type="SUPFAM" id="SSF47384">
    <property type="entry name" value="Homodimeric domain of signal transducing histidine kinase"/>
    <property type="match status" value="1"/>
</dbReference>
<evidence type="ECO:0000256" key="3">
    <source>
        <dbReference type="SAM" id="Phobius"/>
    </source>
</evidence>
<evidence type="ECO:0000313" key="6">
    <source>
        <dbReference type="Proteomes" id="UP000629963"/>
    </source>
</evidence>
<dbReference type="Proteomes" id="UP000629963">
    <property type="component" value="Unassembled WGS sequence"/>
</dbReference>
<evidence type="ECO:0000256" key="1">
    <source>
        <dbReference type="ARBA" id="ARBA00000085"/>
    </source>
</evidence>
<comment type="catalytic activity">
    <reaction evidence="1">
        <text>ATP + protein L-histidine = ADP + protein N-phospho-L-histidine.</text>
        <dbReference type="EC" id="2.7.13.3"/>
    </reaction>
</comment>
<evidence type="ECO:0000256" key="2">
    <source>
        <dbReference type="ARBA" id="ARBA00012438"/>
    </source>
</evidence>
<evidence type="ECO:0000313" key="5">
    <source>
        <dbReference type="EMBL" id="MBC5842770.1"/>
    </source>
</evidence>
<dbReference type="InterPro" id="IPR003661">
    <property type="entry name" value="HisK_dim/P_dom"/>
</dbReference>
<evidence type="ECO:0000259" key="4">
    <source>
        <dbReference type="Pfam" id="PF20969"/>
    </source>
</evidence>
<keyword evidence="3" id="KW-0812">Transmembrane</keyword>
<dbReference type="RefSeq" id="WP_187011265.1">
    <property type="nucleotide sequence ID" value="NZ_JACRUI010000006.1"/>
</dbReference>
<comment type="caution">
    <text evidence="5">The sequence shown here is derived from an EMBL/GenBank/DDBJ whole genome shotgun (WGS) entry which is preliminary data.</text>
</comment>
<feature type="transmembrane region" description="Helical" evidence="3">
    <location>
        <begin position="113"/>
        <end position="128"/>
    </location>
</feature>
<dbReference type="EMBL" id="JACRUJ010000006">
    <property type="protein sequence ID" value="MBC5842770.1"/>
    <property type="molecule type" value="Genomic_DNA"/>
</dbReference>
<gene>
    <name evidence="5" type="ORF">H8R23_15255</name>
</gene>
<dbReference type="Pfam" id="PF20969">
    <property type="entry name" value="MASE11"/>
    <property type="match status" value="1"/>
</dbReference>
<feature type="transmembrane region" description="Helical" evidence="3">
    <location>
        <begin position="135"/>
        <end position="151"/>
    </location>
</feature>